<evidence type="ECO:0000256" key="1">
    <source>
        <dbReference type="SAM" id="MobiDB-lite"/>
    </source>
</evidence>
<dbReference type="Proteomes" id="UP001138989">
    <property type="component" value="Unassembled WGS sequence"/>
</dbReference>
<proteinExistence type="predicted"/>
<name>A0A9X1N7T0_9GAMM</name>
<accession>A0A9X1N7T0</accession>
<evidence type="ECO:0000313" key="2">
    <source>
        <dbReference type="EMBL" id="MCD1610551.1"/>
    </source>
</evidence>
<dbReference type="InterPro" id="IPR029044">
    <property type="entry name" value="Nucleotide-diphossugar_trans"/>
</dbReference>
<evidence type="ECO:0000313" key="3">
    <source>
        <dbReference type="Proteomes" id="UP001138989"/>
    </source>
</evidence>
<organism evidence="2 3">
    <name type="scientific">Stutzerimonas kunmingensis</name>
    <dbReference type="NCBI Taxonomy" id="1211807"/>
    <lineage>
        <taxon>Bacteria</taxon>
        <taxon>Pseudomonadati</taxon>
        <taxon>Pseudomonadota</taxon>
        <taxon>Gammaproteobacteria</taxon>
        <taxon>Pseudomonadales</taxon>
        <taxon>Pseudomonadaceae</taxon>
        <taxon>Stutzerimonas</taxon>
    </lineage>
</organism>
<dbReference type="Gene3D" id="3.90.550.10">
    <property type="entry name" value="Spore Coat Polysaccharide Biosynthesis Protein SpsA, Chain A"/>
    <property type="match status" value="1"/>
</dbReference>
<dbReference type="SUPFAM" id="SSF53448">
    <property type="entry name" value="Nucleotide-diphospho-sugar transferases"/>
    <property type="match status" value="1"/>
</dbReference>
<dbReference type="RefSeq" id="WP_207858620.1">
    <property type="nucleotide sequence ID" value="NZ_CP090366.1"/>
</dbReference>
<dbReference type="AlphaFoldDB" id="A0A9X1N7T0"/>
<dbReference type="Pfam" id="PF06258">
    <property type="entry name" value="Mito_fiss_Elm1"/>
    <property type="match status" value="1"/>
</dbReference>
<protein>
    <submittedName>
        <fullName evidence="2">Mitochondrial fission ELM1 family protein</fullName>
    </submittedName>
</protein>
<reference evidence="2" key="1">
    <citation type="submission" date="2021-08" db="EMBL/GenBank/DDBJ databases">
        <title>Isolation and characterization of neutrophilic mixotrophic iron-oxidizing bacteria from deep-sea hydrothermal vents.</title>
        <authorList>
            <person name="He Y."/>
        </authorList>
    </citation>
    <scope>NUCLEOTIDE SEQUENCE</scope>
    <source>
        <strain evidence="2">IOP_13</strain>
    </source>
</reference>
<dbReference type="EMBL" id="JAINWF010000022">
    <property type="protein sequence ID" value="MCD1610551.1"/>
    <property type="molecule type" value="Genomic_DNA"/>
</dbReference>
<keyword evidence="3" id="KW-1185">Reference proteome</keyword>
<sequence length="772" mass="84768">MTFVSRSTGEPAEPVAATKPDATAGASGQDVPVIVPVVFEAAPGAPARPPVRLFLGTEPAQHRAERIFFYALERVRDPLRRYEVYRMTGLPGFRQEGWRTGFTNYRFAIPDLAGRHGRAIYNDVDQLYTADPALLFDQSMDGHAYLALSTQDTAVMLMDCERMARCWTFAKACRESKKALHAEAAAEPGLWGALDPLWHARDLEYRHGQSRLLHYTTLHLQPWRPTPEQYSYHIHPYAEYFLGLEQAADAAGYAIYTAARPSPGFAAACRQPGPPASLTALPAELGADREAGTTNRLALVGSWDAGRAEDSTVRWSFDQLRRDDLPVCETVAAHGLERLPVEDIPWLLARLFEQAGKWVYVKAALGPPMSQLGSVSEWRLLLRRIALRYPQRCWQLDCTDAEGRVHRFRADFPLRSAEQNGQPRVWVLLGQHAGDNAQITAIAEALGWPYELKQPAADEDSQAAVAPPWPDLVISAGRRTAPLARRICQRSGGHTRSVVVGRPRAPLGDFDLVLTTPQYGLPLRGNVVDMPAPFTTERPLDDAALEAWRQRFAELPRPWVALLVGGDSTPYRLDAAVAAELGRQASAAVAARGGSLLVSTSPRTPAAASQALLAAVETPVFSYRFGSGDENPYRALLALADAFVVTGESVSMLTEACMTGRPVAVFPLPVRRHMKARLHHALERRLGIIDRAAGSRGTPRQQDRVGRIYDGLVAAGRIKRERRTEEVHLALGVAPLPEGLEQPPGLSPAQLAQARARALTAIRELIEGERPL</sequence>
<comment type="caution">
    <text evidence="2">The sequence shown here is derived from an EMBL/GenBank/DDBJ whole genome shotgun (WGS) entry which is preliminary data.</text>
</comment>
<gene>
    <name evidence="2" type="ORF">K7H17_22140</name>
</gene>
<dbReference type="InterPro" id="IPR009367">
    <property type="entry name" value="Elm1-like"/>
</dbReference>
<feature type="region of interest" description="Disordered" evidence="1">
    <location>
        <begin position="1"/>
        <end position="27"/>
    </location>
</feature>
<dbReference type="PANTHER" id="PTHR33986:SF15">
    <property type="entry name" value="MITOCHONDRIAL FISSION PROTEIN ELM1"/>
    <property type="match status" value="1"/>
</dbReference>
<dbReference type="PANTHER" id="PTHR33986">
    <property type="entry name" value="OS02G0535700 PROTEIN"/>
    <property type="match status" value="1"/>
</dbReference>